<evidence type="ECO:0000313" key="2">
    <source>
        <dbReference type="Proteomes" id="UP001250656"/>
    </source>
</evidence>
<dbReference type="InterPro" id="IPR011050">
    <property type="entry name" value="Pectin_lyase_fold/virulence"/>
</dbReference>
<protein>
    <recommendedName>
        <fullName evidence="3">Right-handed parallel beta-helix repeat-containing protein</fullName>
    </recommendedName>
</protein>
<proteinExistence type="predicted"/>
<comment type="caution">
    <text evidence="1">The sequence shown here is derived from an EMBL/GenBank/DDBJ whole genome shotgun (WGS) entry which is preliminary data.</text>
</comment>
<evidence type="ECO:0000313" key="1">
    <source>
        <dbReference type="EMBL" id="MDT7827560.1"/>
    </source>
</evidence>
<dbReference type="InterPro" id="IPR012334">
    <property type="entry name" value="Pectin_lyas_fold"/>
</dbReference>
<dbReference type="EMBL" id="JAVTTP010000001">
    <property type="protein sequence ID" value="MDT7827560.1"/>
    <property type="molecule type" value="Genomic_DNA"/>
</dbReference>
<dbReference type="SUPFAM" id="SSF51126">
    <property type="entry name" value="Pectin lyase-like"/>
    <property type="match status" value="1"/>
</dbReference>
<accession>A0ABU3L1F8</accession>
<dbReference type="Gene3D" id="2.160.20.10">
    <property type="entry name" value="Single-stranded right-handed beta-helix, Pectin lyase-like"/>
    <property type="match status" value="1"/>
</dbReference>
<dbReference type="Proteomes" id="UP001250656">
    <property type="component" value="Unassembled WGS sequence"/>
</dbReference>
<name>A0ABU3L1F8_9FLAO</name>
<gene>
    <name evidence="1" type="ORF">RQM65_02635</name>
</gene>
<organism evidence="1 2">
    <name type="scientific">Pricia mediterranea</name>
    <dbReference type="NCBI Taxonomy" id="3076079"/>
    <lineage>
        <taxon>Bacteria</taxon>
        <taxon>Pseudomonadati</taxon>
        <taxon>Bacteroidota</taxon>
        <taxon>Flavobacteriia</taxon>
        <taxon>Flavobacteriales</taxon>
        <taxon>Flavobacteriaceae</taxon>
        <taxon>Pricia</taxon>
    </lineage>
</organism>
<reference evidence="1 2" key="1">
    <citation type="submission" date="2023-09" db="EMBL/GenBank/DDBJ databases">
        <title>Novel taxa isolated from Blanes Bay.</title>
        <authorList>
            <person name="Rey-Velasco X."/>
            <person name="Lucena T."/>
        </authorList>
    </citation>
    <scope>NUCLEOTIDE SEQUENCE [LARGE SCALE GENOMIC DNA]</scope>
    <source>
        <strain evidence="1 2">S334</strain>
    </source>
</reference>
<evidence type="ECO:0008006" key="3">
    <source>
        <dbReference type="Google" id="ProtNLM"/>
    </source>
</evidence>
<sequence>MTRNFTIALIMVVGTLSLSAQKIITVDNSEGSAAQFDDLQTAIFSAEDGDILYIHPSEIDYGNIIVNKGLTLIGFAHSDPDKETSIARINLDENSSNSRFSGLHVKGNFYVGESRSSATLSNITIENCRIDGTMDFPTANVDNVTIRGSIFYHLGTTSNYTNALITNNIITGNLYVKNYQSVNIRNNLFLNGSVRNLGYRTGTITIQNSILYTSGGSRNWNYDGVVFENCMTHAVNGSNHVPLAGTNNIDNIDPQFVDDTERPGYYNELTDDFHLKQGSLAIDAGVSGEDIGLYDGSGFTFNNFGYTGGIPTVKITAMTTTVAPGNNINVTINAQNH</sequence>
<dbReference type="RefSeq" id="WP_314012530.1">
    <property type="nucleotide sequence ID" value="NZ_JAVTTP010000001.1"/>
</dbReference>
<keyword evidence="2" id="KW-1185">Reference proteome</keyword>